<name>A0A1M6CZG4_9FIRM</name>
<dbReference type="OrthoDB" id="9814363at2"/>
<protein>
    <submittedName>
        <fullName evidence="12">HAMP domain-containing protein</fullName>
    </submittedName>
</protein>
<dbReference type="GO" id="GO:0006935">
    <property type="term" value="P:chemotaxis"/>
    <property type="evidence" value="ECO:0007669"/>
    <property type="project" value="UniProtKB-KW"/>
</dbReference>
<evidence type="ECO:0000259" key="10">
    <source>
        <dbReference type="PROSITE" id="PS50111"/>
    </source>
</evidence>
<dbReference type="InterPro" id="IPR051310">
    <property type="entry name" value="MCP_chemotaxis"/>
</dbReference>
<dbReference type="GO" id="GO:0007165">
    <property type="term" value="P:signal transduction"/>
    <property type="evidence" value="ECO:0007669"/>
    <property type="project" value="UniProtKB-KW"/>
</dbReference>
<evidence type="ECO:0000256" key="8">
    <source>
        <dbReference type="PROSITE-ProRule" id="PRU00284"/>
    </source>
</evidence>
<evidence type="ECO:0000256" key="9">
    <source>
        <dbReference type="SAM" id="Phobius"/>
    </source>
</evidence>
<dbReference type="FunFam" id="1.10.287.950:FF:000001">
    <property type="entry name" value="Methyl-accepting chemotaxis sensory transducer"/>
    <property type="match status" value="1"/>
</dbReference>
<dbReference type="InterPro" id="IPR033463">
    <property type="entry name" value="sCache_3"/>
</dbReference>
<dbReference type="Gene3D" id="1.10.287.950">
    <property type="entry name" value="Methyl-accepting chemotaxis protein"/>
    <property type="match status" value="1"/>
</dbReference>
<dbReference type="InterPro" id="IPR004089">
    <property type="entry name" value="MCPsignal_dom"/>
</dbReference>
<evidence type="ECO:0000256" key="1">
    <source>
        <dbReference type="ARBA" id="ARBA00004651"/>
    </source>
</evidence>
<dbReference type="EMBL" id="FQYW01000009">
    <property type="protein sequence ID" value="SHI66204.1"/>
    <property type="molecule type" value="Genomic_DNA"/>
</dbReference>
<proteinExistence type="inferred from homology"/>
<dbReference type="Proteomes" id="UP000191240">
    <property type="component" value="Unassembled WGS sequence"/>
</dbReference>
<keyword evidence="4 9" id="KW-0812">Transmembrane</keyword>
<gene>
    <name evidence="12" type="ORF">SAMN02745671_01292</name>
</gene>
<reference evidence="12 13" key="1">
    <citation type="submission" date="2016-11" db="EMBL/GenBank/DDBJ databases">
        <authorList>
            <person name="Jaros S."/>
            <person name="Januszkiewicz K."/>
            <person name="Wedrychowicz H."/>
        </authorList>
    </citation>
    <scope>NUCLEOTIDE SEQUENCE [LARGE SCALE GENOMIC DNA]</scope>
    <source>
        <strain evidence="12 13">DSM 3074</strain>
    </source>
</reference>
<feature type="transmembrane region" description="Helical" evidence="9">
    <location>
        <begin position="7"/>
        <end position="28"/>
    </location>
</feature>
<evidence type="ECO:0000256" key="5">
    <source>
        <dbReference type="ARBA" id="ARBA00022989"/>
    </source>
</evidence>
<evidence type="ECO:0000313" key="13">
    <source>
        <dbReference type="Proteomes" id="UP000191240"/>
    </source>
</evidence>
<dbReference type="SMART" id="SM00283">
    <property type="entry name" value="MA"/>
    <property type="match status" value="1"/>
</dbReference>
<keyword evidence="3" id="KW-0145">Chemotaxis</keyword>
<dbReference type="AlphaFoldDB" id="A0A1M6CZG4"/>
<keyword evidence="5 9" id="KW-1133">Transmembrane helix</keyword>
<evidence type="ECO:0000256" key="7">
    <source>
        <dbReference type="ARBA" id="ARBA00029447"/>
    </source>
</evidence>
<dbReference type="SUPFAM" id="SSF58104">
    <property type="entry name" value="Methyl-accepting chemotaxis protein (MCP) signaling domain"/>
    <property type="match status" value="1"/>
</dbReference>
<dbReference type="CDD" id="cd06225">
    <property type="entry name" value="HAMP"/>
    <property type="match status" value="1"/>
</dbReference>
<feature type="transmembrane region" description="Helical" evidence="9">
    <location>
        <begin position="176"/>
        <end position="199"/>
    </location>
</feature>
<evidence type="ECO:0000256" key="3">
    <source>
        <dbReference type="ARBA" id="ARBA00022500"/>
    </source>
</evidence>
<comment type="similarity">
    <text evidence="7">Belongs to the methyl-accepting chemotaxis (MCP) protein family.</text>
</comment>
<comment type="subcellular location">
    <subcellularLocation>
        <location evidence="1">Cell membrane</location>
        <topology evidence="1">Multi-pass membrane protein</topology>
    </subcellularLocation>
</comment>
<feature type="domain" description="HAMP" evidence="11">
    <location>
        <begin position="200"/>
        <end position="253"/>
    </location>
</feature>
<evidence type="ECO:0000256" key="6">
    <source>
        <dbReference type="ARBA" id="ARBA00023136"/>
    </source>
</evidence>
<dbReference type="PANTHER" id="PTHR43531:SF11">
    <property type="entry name" value="METHYL-ACCEPTING CHEMOTAXIS PROTEIN 3"/>
    <property type="match status" value="1"/>
</dbReference>
<organism evidence="12 13">
    <name type="scientific">Anaerovibrio lipolyticus DSM 3074</name>
    <dbReference type="NCBI Taxonomy" id="1120997"/>
    <lineage>
        <taxon>Bacteria</taxon>
        <taxon>Bacillati</taxon>
        <taxon>Bacillota</taxon>
        <taxon>Negativicutes</taxon>
        <taxon>Selenomonadales</taxon>
        <taxon>Selenomonadaceae</taxon>
        <taxon>Anaerovibrio</taxon>
    </lineage>
</organism>
<evidence type="ECO:0000259" key="11">
    <source>
        <dbReference type="PROSITE" id="PS50885"/>
    </source>
</evidence>
<dbReference type="InterPro" id="IPR004090">
    <property type="entry name" value="Chemotax_Me-accpt_rcpt"/>
</dbReference>
<dbReference type="SUPFAM" id="SSF103190">
    <property type="entry name" value="Sensory domain-like"/>
    <property type="match status" value="1"/>
</dbReference>
<evidence type="ECO:0000256" key="2">
    <source>
        <dbReference type="ARBA" id="ARBA00022475"/>
    </source>
</evidence>
<evidence type="ECO:0000256" key="4">
    <source>
        <dbReference type="ARBA" id="ARBA00022692"/>
    </source>
</evidence>
<accession>A0A1M6CZG4</accession>
<sequence length="502" mass="53304">MKLKTQAVIFVDGCLLVACVLLGILAYINSAKGFDEAYISKVADVAERVEQLIEVKYPGEWNIKEGKLYKGSTLMEGLSSELDALAGEEAVTIFNNDTRVSTNVMKDGQRAVGTKANDDIVATVMGKGEVANVEADVIGVPYYTCYQPIVDGSGKRVGMLFVGAPSAPVIAQEREFLFKMALAAVVLFLIVGAVSIYIINRKMNAVYDVTETMTRIAAGDLTTNDITVIGNDELAQLAVNTNKMKNTMHELMKSIGVSASQVAAGSKNISDSGNMLAQGATTQAASVEQLSATIQEITNQTAQNAQKAEHANNITRDANGKADMGNRRMNEMLKAMGDINESSNNIAKIIKVIDEIAFQTNILALNAAVEAARAGQHGKGFAVVAEEVRNLAARSAKAAKETTDIIEESITKVNLGTQLANETSEALKSIKDGVGQVASLVSEIADASVKQNSSLQMLNQGVVQVSNVVQTNSATAEESASASVELSAQAELLQEAVRQFKV</sequence>
<dbReference type="GO" id="GO:0004888">
    <property type="term" value="F:transmembrane signaling receptor activity"/>
    <property type="evidence" value="ECO:0007669"/>
    <property type="project" value="InterPro"/>
</dbReference>
<dbReference type="Pfam" id="PF17202">
    <property type="entry name" value="sCache_3_3"/>
    <property type="match status" value="1"/>
</dbReference>
<dbReference type="PANTHER" id="PTHR43531">
    <property type="entry name" value="PROTEIN ICFG"/>
    <property type="match status" value="1"/>
</dbReference>
<feature type="domain" description="Methyl-accepting transducer" evidence="10">
    <location>
        <begin position="258"/>
        <end position="487"/>
    </location>
</feature>
<dbReference type="Pfam" id="PF00015">
    <property type="entry name" value="MCPsignal"/>
    <property type="match status" value="1"/>
</dbReference>
<dbReference type="CDD" id="cd11386">
    <property type="entry name" value="MCP_signal"/>
    <property type="match status" value="1"/>
</dbReference>
<keyword evidence="6 9" id="KW-0472">Membrane</keyword>
<dbReference type="PROSITE" id="PS50111">
    <property type="entry name" value="CHEMOTAXIS_TRANSDUC_2"/>
    <property type="match status" value="1"/>
</dbReference>
<dbReference type="InterPro" id="IPR029151">
    <property type="entry name" value="Sensor-like_sf"/>
</dbReference>
<evidence type="ECO:0000313" key="12">
    <source>
        <dbReference type="EMBL" id="SHI66204.1"/>
    </source>
</evidence>
<dbReference type="PROSITE" id="PS50885">
    <property type="entry name" value="HAMP"/>
    <property type="match status" value="1"/>
</dbReference>
<dbReference type="RefSeq" id="WP_052212114.1">
    <property type="nucleotide sequence ID" value="NZ_FQYW01000009.1"/>
</dbReference>
<dbReference type="GO" id="GO:0005886">
    <property type="term" value="C:plasma membrane"/>
    <property type="evidence" value="ECO:0007669"/>
    <property type="project" value="UniProtKB-SubCell"/>
</dbReference>
<keyword evidence="8" id="KW-0807">Transducer</keyword>
<dbReference type="InterPro" id="IPR003660">
    <property type="entry name" value="HAMP_dom"/>
</dbReference>
<keyword evidence="2" id="KW-1003">Cell membrane</keyword>
<dbReference type="PRINTS" id="PR00260">
    <property type="entry name" value="CHEMTRNSDUCR"/>
</dbReference>